<feature type="region of interest" description="Disordered" evidence="1">
    <location>
        <begin position="119"/>
        <end position="166"/>
    </location>
</feature>
<proteinExistence type="predicted"/>
<feature type="region of interest" description="Disordered" evidence="1">
    <location>
        <begin position="1"/>
        <end position="107"/>
    </location>
</feature>
<organism evidence="2 3">
    <name type="scientific">Penicillium daleae</name>
    <dbReference type="NCBI Taxonomy" id="63821"/>
    <lineage>
        <taxon>Eukaryota</taxon>
        <taxon>Fungi</taxon>
        <taxon>Dikarya</taxon>
        <taxon>Ascomycota</taxon>
        <taxon>Pezizomycotina</taxon>
        <taxon>Eurotiomycetes</taxon>
        <taxon>Eurotiomycetidae</taxon>
        <taxon>Eurotiales</taxon>
        <taxon>Aspergillaceae</taxon>
        <taxon>Penicillium</taxon>
    </lineage>
</organism>
<evidence type="ECO:0000256" key="1">
    <source>
        <dbReference type="SAM" id="MobiDB-lite"/>
    </source>
</evidence>
<name>A0AAD6G6Y3_9EURO</name>
<accession>A0AAD6G6Y3</accession>
<dbReference type="GeneID" id="81595851"/>
<dbReference type="AlphaFoldDB" id="A0AAD6G6Y3"/>
<feature type="compositionally biased region" description="Basic and acidic residues" evidence="1">
    <location>
        <begin position="41"/>
        <end position="70"/>
    </location>
</feature>
<evidence type="ECO:0000313" key="3">
    <source>
        <dbReference type="Proteomes" id="UP001213681"/>
    </source>
</evidence>
<dbReference type="Proteomes" id="UP001213681">
    <property type="component" value="Unassembled WGS sequence"/>
</dbReference>
<feature type="compositionally biased region" description="Basic and acidic residues" evidence="1">
    <location>
        <begin position="1"/>
        <end position="16"/>
    </location>
</feature>
<dbReference type="RefSeq" id="XP_056769715.1">
    <property type="nucleotide sequence ID" value="XM_056905608.1"/>
</dbReference>
<reference evidence="2" key="2">
    <citation type="journal article" date="2023" name="IMA Fungus">
        <title>Comparative genomic study of the Penicillium genus elucidates a diverse pangenome and 15 lateral gene transfer events.</title>
        <authorList>
            <person name="Petersen C."/>
            <person name="Sorensen T."/>
            <person name="Nielsen M.R."/>
            <person name="Sondergaard T.E."/>
            <person name="Sorensen J.L."/>
            <person name="Fitzpatrick D.A."/>
            <person name="Frisvad J.C."/>
            <person name="Nielsen K.L."/>
        </authorList>
    </citation>
    <scope>NUCLEOTIDE SEQUENCE</scope>
    <source>
        <strain evidence="2">IBT 16125</strain>
    </source>
</reference>
<gene>
    <name evidence="2" type="ORF">N7458_002225</name>
</gene>
<feature type="compositionally biased region" description="Polar residues" evidence="1">
    <location>
        <begin position="19"/>
        <end position="29"/>
    </location>
</feature>
<keyword evidence="3" id="KW-1185">Reference proteome</keyword>
<sequence length="182" mass="19372">MAQRSDESSTDRRKEFTAPSGTEPQNAKFQSFLVISEASEDVSRGTTRGEKDEIVGEEKEKETGKMRGGDENGGCGGSHQFQLLSTGKYGTGSISTRDGGEAGAQGEVARARSLISYSLDPLDQVPGQLPTQQPSGARGHERRPRTTEGDFRIVAGSGPFGPTVSRGILDETVQVPVQRSGE</sequence>
<dbReference type="EMBL" id="JAPVEA010000002">
    <property type="protein sequence ID" value="KAJ5460673.1"/>
    <property type="molecule type" value="Genomic_DNA"/>
</dbReference>
<evidence type="ECO:0000313" key="2">
    <source>
        <dbReference type="EMBL" id="KAJ5460673.1"/>
    </source>
</evidence>
<protein>
    <submittedName>
        <fullName evidence="2">Uncharacterized protein</fullName>
    </submittedName>
</protein>
<reference evidence="2" key="1">
    <citation type="submission" date="2022-12" db="EMBL/GenBank/DDBJ databases">
        <authorList>
            <person name="Petersen C."/>
        </authorList>
    </citation>
    <scope>NUCLEOTIDE SEQUENCE</scope>
    <source>
        <strain evidence="2">IBT 16125</strain>
    </source>
</reference>
<comment type="caution">
    <text evidence="2">The sequence shown here is derived from an EMBL/GenBank/DDBJ whole genome shotgun (WGS) entry which is preliminary data.</text>
</comment>